<dbReference type="Proteomes" id="UP001145087">
    <property type="component" value="Unassembled WGS sequence"/>
</dbReference>
<dbReference type="InterPro" id="IPR021272">
    <property type="entry name" value="DUF2851"/>
</dbReference>
<organism evidence="1 2">
    <name type="scientific">Draconibacterium aestuarii</name>
    <dbReference type="NCBI Taxonomy" id="2998507"/>
    <lineage>
        <taxon>Bacteria</taxon>
        <taxon>Pseudomonadati</taxon>
        <taxon>Bacteroidota</taxon>
        <taxon>Bacteroidia</taxon>
        <taxon>Marinilabiliales</taxon>
        <taxon>Prolixibacteraceae</taxon>
        <taxon>Draconibacterium</taxon>
    </lineage>
</organism>
<sequence>MNNPQSMSEEFLQFIWESRLFYSEDLITTENNELEIINQGKRNMDSGPDFFNAKVKIGDTVWAGNIEIHKKASDWQKHNHHVDKAYDNVILHVVETNDMQVPRSNGEIIPTLILDYPEHLRKNYKNLLEAKTWIACQNHFHKIDPIILQLGFNRLMIERLEDKTKEIFARLHQNNNDWNETFYQMLVRMFGFKVNAIPFGLLANSLPMPILAKHKNNIFQLEALLFGNSGLLNNQLLGDEYFLRLRDEYSFLYKKYKLQAIESHLWKFMRLRPVNFPTIRIAQLAALIYKSHGLFSKILELENMDTLKALFKVKASEYWNTHYNFNKISKNTAEKELGETSTNILILNVVIPFLFVYGEKQNKHHLKNRALEFLDKLPAEHNSVVTKWHELGIEPRSAFESQALLQLKNHYCKTKKCLNCHVGAKLVSAPENQNH</sequence>
<evidence type="ECO:0000313" key="2">
    <source>
        <dbReference type="Proteomes" id="UP001145087"/>
    </source>
</evidence>
<dbReference type="AlphaFoldDB" id="A0A9X3F2T1"/>
<protein>
    <submittedName>
        <fullName evidence="1">DUF2851 family protein</fullName>
    </submittedName>
</protein>
<dbReference type="Pfam" id="PF11013">
    <property type="entry name" value="DUF2851"/>
    <property type="match status" value="1"/>
</dbReference>
<reference evidence="1" key="1">
    <citation type="submission" date="2022-11" db="EMBL/GenBank/DDBJ databases">
        <title>Marilongibacter aestuarii gen. nov., sp. nov., isolated from tidal flat sediment.</title>
        <authorList>
            <person name="Jiayan W."/>
        </authorList>
    </citation>
    <scope>NUCLEOTIDE SEQUENCE</scope>
    <source>
        <strain evidence="1">Z1-6</strain>
    </source>
</reference>
<gene>
    <name evidence="1" type="ORF">OU798_00590</name>
</gene>
<keyword evidence="2" id="KW-1185">Reference proteome</keyword>
<name>A0A9X3F2T1_9BACT</name>
<evidence type="ECO:0000313" key="1">
    <source>
        <dbReference type="EMBL" id="MCY1718817.1"/>
    </source>
</evidence>
<accession>A0A9X3F2T1</accession>
<dbReference type="RefSeq" id="WP_343331156.1">
    <property type="nucleotide sequence ID" value="NZ_JAPOHD010000002.1"/>
</dbReference>
<dbReference type="EMBL" id="JAPOHD010000002">
    <property type="protein sequence ID" value="MCY1718817.1"/>
    <property type="molecule type" value="Genomic_DNA"/>
</dbReference>
<proteinExistence type="predicted"/>
<comment type="caution">
    <text evidence="1">The sequence shown here is derived from an EMBL/GenBank/DDBJ whole genome shotgun (WGS) entry which is preliminary data.</text>
</comment>